<sequence length="153" mass="16989">MNATLDLRLEHLGTTLDQVCIVLAQQPTAAELASRLGPAVNDPLNRGEWLLIESPPPQYESVRVSIPRSKADPIQFSLRFRPEQGPSALALAQVLGPWEELPVETHLPEFDQRHLSKTVRGYVCAIIASVERPAEGETSGDHVRELTIYADRF</sequence>
<dbReference type="AlphaFoldDB" id="A0A2T3W5R9"/>
<proteinExistence type="predicted"/>
<protein>
    <submittedName>
        <fullName evidence="1">Uncharacterized protein</fullName>
    </submittedName>
</protein>
<evidence type="ECO:0000313" key="1">
    <source>
        <dbReference type="EMBL" id="PTA67231.1"/>
    </source>
</evidence>
<organism evidence="1 2">
    <name type="scientific">Deinococcus arcticus</name>
    <dbReference type="NCBI Taxonomy" id="2136176"/>
    <lineage>
        <taxon>Bacteria</taxon>
        <taxon>Thermotogati</taxon>
        <taxon>Deinococcota</taxon>
        <taxon>Deinococci</taxon>
        <taxon>Deinococcales</taxon>
        <taxon>Deinococcaceae</taxon>
        <taxon>Deinococcus</taxon>
    </lineage>
</organism>
<keyword evidence="2" id="KW-1185">Reference proteome</keyword>
<dbReference type="RefSeq" id="WP_107138789.1">
    <property type="nucleotide sequence ID" value="NZ_PYSV01000014.1"/>
</dbReference>
<comment type="caution">
    <text evidence="1">The sequence shown here is derived from an EMBL/GenBank/DDBJ whole genome shotgun (WGS) entry which is preliminary data.</text>
</comment>
<name>A0A2T3W5R9_9DEIO</name>
<dbReference type="Proteomes" id="UP000240317">
    <property type="component" value="Unassembled WGS sequence"/>
</dbReference>
<evidence type="ECO:0000313" key="2">
    <source>
        <dbReference type="Proteomes" id="UP000240317"/>
    </source>
</evidence>
<reference evidence="1 2" key="1">
    <citation type="submission" date="2018-03" db="EMBL/GenBank/DDBJ databases">
        <title>Draft genome of Deinococcus sp. OD32.</title>
        <authorList>
            <person name="Wang X.-P."/>
            <person name="Du Z.-J."/>
        </authorList>
    </citation>
    <scope>NUCLEOTIDE SEQUENCE [LARGE SCALE GENOMIC DNA]</scope>
    <source>
        <strain evidence="1 2">OD32</strain>
    </source>
</reference>
<gene>
    <name evidence="1" type="ORF">C8263_14145</name>
</gene>
<accession>A0A2T3W5R9</accession>
<dbReference type="EMBL" id="PYSV01000014">
    <property type="protein sequence ID" value="PTA67231.1"/>
    <property type="molecule type" value="Genomic_DNA"/>
</dbReference>
<dbReference type="OrthoDB" id="9974414at2"/>